<comment type="caution">
    <text evidence="4">The sequence shown here is derived from an EMBL/GenBank/DDBJ whole genome shotgun (WGS) entry which is preliminary data.</text>
</comment>
<evidence type="ECO:0000313" key="4">
    <source>
        <dbReference type="EMBL" id="NKI32939.1"/>
    </source>
</evidence>
<dbReference type="InterPro" id="IPR017937">
    <property type="entry name" value="Thioredoxin_CS"/>
</dbReference>
<feature type="signal peptide" evidence="3">
    <location>
        <begin position="1"/>
        <end position="15"/>
    </location>
</feature>
<protein>
    <submittedName>
        <fullName evidence="4">DUF255 domain-containing protein</fullName>
    </submittedName>
</protein>
<dbReference type="Proteomes" id="UP000718451">
    <property type="component" value="Unassembled WGS sequence"/>
</dbReference>
<dbReference type="SUPFAM" id="SSF52833">
    <property type="entry name" value="Thioredoxin-like"/>
    <property type="match status" value="1"/>
</dbReference>
<evidence type="ECO:0000256" key="3">
    <source>
        <dbReference type="SAM" id="SignalP"/>
    </source>
</evidence>
<dbReference type="Gene3D" id="3.40.30.10">
    <property type="entry name" value="Glutaredoxin"/>
    <property type="match status" value="1"/>
</dbReference>
<keyword evidence="1 3" id="KW-0732">Signal</keyword>
<dbReference type="InterPro" id="IPR036249">
    <property type="entry name" value="Thioredoxin-like_sf"/>
</dbReference>
<keyword evidence="2" id="KW-0676">Redox-active center</keyword>
<organism evidence="4 5">
    <name type="scientific">Croceivirga thetidis</name>
    <dbReference type="NCBI Taxonomy" id="2721623"/>
    <lineage>
        <taxon>Bacteria</taxon>
        <taxon>Pseudomonadati</taxon>
        <taxon>Bacteroidota</taxon>
        <taxon>Flavobacteriia</taxon>
        <taxon>Flavobacteriales</taxon>
        <taxon>Flavobacteriaceae</taxon>
        <taxon>Croceivirga</taxon>
    </lineage>
</organism>
<keyword evidence="5" id="KW-1185">Reference proteome</keyword>
<proteinExistence type="predicted"/>
<dbReference type="PANTHER" id="PTHR15337:SF11">
    <property type="entry name" value="THIOREDOXIN DOMAIN-CONTAINING PROTEIN"/>
    <property type="match status" value="1"/>
</dbReference>
<gene>
    <name evidence="4" type="ORF">HCU67_13360</name>
</gene>
<reference evidence="4 5" key="1">
    <citation type="submission" date="2020-04" db="EMBL/GenBank/DDBJ databases">
        <authorList>
            <person name="Yoon J."/>
        </authorList>
    </citation>
    <scope>NUCLEOTIDE SEQUENCE [LARGE SCALE GENOMIC DNA]</scope>
    <source>
        <strain evidence="4 5">DJ-13</strain>
    </source>
</reference>
<evidence type="ECO:0000313" key="5">
    <source>
        <dbReference type="Proteomes" id="UP000718451"/>
    </source>
</evidence>
<evidence type="ECO:0000256" key="2">
    <source>
        <dbReference type="ARBA" id="ARBA00023284"/>
    </source>
</evidence>
<accession>A0ABX1GTJ8</accession>
<evidence type="ECO:0000256" key="1">
    <source>
        <dbReference type="ARBA" id="ARBA00022729"/>
    </source>
</evidence>
<dbReference type="Pfam" id="PF13899">
    <property type="entry name" value="Thioredoxin_7"/>
    <property type="match status" value="1"/>
</dbReference>
<sequence length="167" mass="19352">MITFSLLLLFSASIAAQEINWISFEEAVTEAQKEGNTKKIFVDVYTDWCGWCKKMDKDTFQNPEVAAYMQENFLMVKFNAEGKEPIEFDGRTFEYVPSGRRGYHQLALALLKGRLSYPTVVFLDEEMKMLSPVPGYQKVDPFMQIARYFGENIYKEQDWKSYSATGK</sequence>
<name>A0ABX1GTJ8_9FLAO</name>
<dbReference type="InterPro" id="IPR051099">
    <property type="entry name" value="AGR/TXD"/>
</dbReference>
<dbReference type="PROSITE" id="PS00194">
    <property type="entry name" value="THIOREDOXIN_1"/>
    <property type="match status" value="1"/>
</dbReference>
<feature type="chain" id="PRO_5045342618" evidence="3">
    <location>
        <begin position="16"/>
        <end position="167"/>
    </location>
</feature>
<dbReference type="EMBL" id="JAAWWL010000002">
    <property type="protein sequence ID" value="NKI32939.1"/>
    <property type="molecule type" value="Genomic_DNA"/>
</dbReference>
<dbReference type="PANTHER" id="PTHR15337">
    <property type="entry name" value="ANTERIOR GRADIENT PROTEIN-RELATED"/>
    <property type="match status" value="1"/>
</dbReference>